<dbReference type="SUPFAM" id="SSF53098">
    <property type="entry name" value="Ribonuclease H-like"/>
    <property type="match status" value="2"/>
</dbReference>
<dbReference type="GO" id="GO:0003824">
    <property type="term" value="F:catalytic activity"/>
    <property type="evidence" value="ECO:0007669"/>
    <property type="project" value="UniProtKB-KW"/>
</dbReference>
<dbReference type="GO" id="GO:0042575">
    <property type="term" value="C:DNA polymerase complex"/>
    <property type="evidence" value="ECO:0007669"/>
    <property type="project" value="UniProtKB-ARBA"/>
</dbReference>
<dbReference type="Pfam" id="PF17919">
    <property type="entry name" value="RT_RNaseH_2"/>
    <property type="match status" value="1"/>
</dbReference>
<dbReference type="InterPro" id="IPR050951">
    <property type="entry name" value="Retrovirus_Pol_polyprotein"/>
</dbReference>
<proteinExistence type="predicted"/>
<protein>
    <recommendedName>
        <fullName evidence="2">Integrase catalytic domain-containing protein</fullName>
    </recommendedName>
</protein>
<dbReference type="Pfam" id="PF00665">
    <property type="entry name" value="rve"/>
    <property type="match status" value="1"/>
</dbReference>
<dbReference type="SUPFAM" id="SSF56672">
    <property type="entry name" value="DNA/RNA polymerases"/>
    <property type="match status" value="1"/>
</dbReference>
<dbReference type="InterPro" id="IPR036397">
    <property type="entry name" value="RNaseH_sf"/>
</dbReference>
<organism evidence="3 4">
    <name type="scientific">Trichonephila clavipes</name>
    <name type="common">Golden silk orbweaver</name>
    <name type="synonym">Nephila clavipes</name>
    <dbReference type="NCBI Taxonomy" id="2585209"/>
    <lineage>
        <taxon>Eukaryota</taxon>
        <taxon>Metazoa</taxon>
        <taxon>Ecdysozoa</taxon>
        <taxon>Arthropoda</taxon>
        <taxon>Chelicerata</taxon>
        <taxon>Arachnida</taxon>
        <taxon>Araneae</taxon>
        <taxon>Araneomorphae</taxon>
        <taxon>Entelegynae</taxon>
        <taxon>Araneoidea</taxon>
        <taxon>Nephilidae</taxon>
        <taxon>Trichonephila</taxon>
    </lineage>
</organism>
<dbReference type="GO" id="GO:0003676">
    <property type="term" value="F:nucleic acid binding"/>
    <property type="evidence" value="ECO:0007669"/>
    <property type="project" value="InterPro"/>
</dbReference>
<dbReference type="PANTHER" id="PTHR37984">
    <property type="entry name" value="PROTEIN CBG26694"/>
    <property type="match status" value="1"/>
</dbReference>
<dbReference type="Gene3D" id="3.30.420.10">
    <property type="entry name" value="Ribonuclease H-like superfamily/Ribonuclease H"/>
    <property type="match status" value="1"/>
</dbReference>
<evidence type="ECO:0000259" key="2">
    <source>
        <dbReference type="PROSITE" id="PS50994"/>
    </source>
</evidence>
<dbReference type="InterPro" id="IPR043502">
    <property type="entry name" value="DNA/RNA_pol_sf"/>
</dbReference>
<sequence>MQISAENLQEELDLRHVENRQIKKELEKLILHYKPVKTASTDVTMRIVLKDEEPFCQPPRRLAFTERQEVNKQIEEWLNEGIIRTSSSEYASPIVIVKNKNGSSRMCIDYRKLNQKLVKDKYPLPLIEDVLDTLQEAKKRKPLCFFGTQQKEAFEKLKKILSEGPILHLYKYGRKTELHTDACKQGYGAILLQEAEDGKLHPVYYMSKKTNTAEKKDYAKKELITRIARWALQLEEFDYEIEHRAGSRMKHVDALSRYPVMMESIPLSTYHVDFIGPLPSTNKSYQHIFTVVDAFTKFTWLYPVKTVSAESALEKLKQQQKTFGNPIRIISDRDSAFTSKLFNDYCDKENIQHLQIATRVPRGNGLRPRVAEQCDVNINSLTPRGNGQVERIHRTLIPVLTKLSLDDSTKWYKYVDILQRILNSTICRSTKWRPFELLVGTKMRNKEDILIKDLLLEEMVKELLEQRQFLRNDAKKNIETLQSENRKTYNRRRKKASLYKERDLVAIQRTQFGAGLKLRPNF</sequence>
<keyword evidence="4" id="KW-1185">Reference proteome</keyword>
<dbReference type="InterPro" id="IPR001584">
    <property type="entry name" value="Integrase_cat-core"/>
</dbReference>
<gene>
    <name evidence="3" type="primary">pol</name>
    <name evidence="3" type="ORF">TNCV_2142221</name>
</gene>
<dbReference type="InterPro" id="IPR012337">
    <property type="entry name" value="RNaseH-like_sf"/>
</dbReference>
<evidence type="ECO:0000256" key="1">
    <source>
        <dbReference type="ARBA" id="ARBA00023268"/>
    </source>
</evidence>
<reference evidence="3" key="1">
    <citation type="submission" date="2020-08" db="EMBL/GenBank/DDBJ databases">
        <title>Multicomponent nature underlies the extraordinary mechanical properties of spider dragline silk.</title>
        <authorList>
            <person name="Kono N."/>
            <person name="Nakamura H."/>
            <person name="Mori M."/>
            <person name="Yoshida Y."/>
            <person name="Ohtoshi R."/>
            <person name="Malay A.D."/>
            <person name="Moran D.A.P."/>
            <person name="Tomita M."/>
            <person name="Numata K."/>
            <person name="Arakawa K."/>
        </authorList>
    </citation>
    <scope>NUCLEOTIDE SEQUENCE</scope>
</reference>
<dbReference type="PROSITE" id="PS50994">
    <property type="entry name" value="INTEGRASE"/>
    <property type="match status" value="1"/>
</dbReference>
<evidence type="ECO:0000313" key="3">
    <source>
        <dbReference type="EMBL" id="GFY00830.1"/>
    </source>
</evidence>
<dbReference type="Gene3D" id="3.10.10.10">
    <property type="entry name" value="HIV Type 1 Reverse Transcriptase, subunit A, domain 1"/>
    <property type="match status" value="1"/>
</dbReference>
<dbReference type="InterPro" id="IPR041577">
    <property type="entry name" value="RT_RNaseH_2"/>
</dbReference>
<dbReference type="Proteomes" id="UP000887159">
    <property type="component" value="Unassembled WGS sequence"/>
</dbReference>
<dbReference type="AlphaFoldDB" id="A0A8X6VC82"/>
<feature type="domain" description="Integrase catalytic" evidence="2">
    <location>
        <begin position="262"/>
        <end position="442"/>
    </location>
</feature>
<evidence type="ECO:0000313" key="4">
    <source>
        <dbReference type="Proteomes" id="UP000887159"/>
    </source>
</evidence>
<comment type="caution">
    <text evidence="3">The sequence shown here is derived from an EMBL/GenBank/DDBJ whole genome shotgun (WGS) entry which is preliminary data.</text>
</comment>
<dbReference type="GO" id="GO:0015074">
    <property type="term" value="P:DNA integration"/>
    <property type="evidence" value="ECO:0007669"/>
    <property type="project" value="InterPro"/>
</dbReference>
<accession>A0A8X6VC82</accession>
<name>A0A8X6VC82_TRICX</name>
<dbReference type="EMBL" id="BMAU01021221">
    <property type="protein sequence ID" value="GFY00830.1"/>
    <property type="molecule type" value="Genomic_DNA"/>
</dbReference>
<keyword evidence="1" id="KW-0511">Multifunctional enzyme</keyword>
<dbReference type="PANTHER" id="PTHR37984:SF5">
    <property type="entry name" value="PROTEIN NYNRIN-LIKE"/>
    <property type="match status" value="1"/>
</dbReference>
<dbReference type="GO" id="GO:0071897">
    <property type="term" value="P:DNA biosynthetic process"/>
    <property type="evidence" value="ECO:0007669"/>
    <property type="project" value="UniProtKB-ARBA"/>
</dbReference>